<dbReference type="PANTHER" id="PTHR31600">
    <property type="entry name" value="TINY MACROCYSTS PROTEIN B-RELATED"/>
    <property type="match status" value="1"/>
</dbReference>
<feature type="transmembrane region" description="Helical" evidence="1">
    <location>
        <begin position="150"/>
        <end position="174"/>
    </location>
</feature>
<feature type="transmembrane region" description="Helical" evidence="1">
    <location>
        <begin position="1164"/>
        <end position="1187"/>
    </location>
</feature>
<feature type="transmembrane region" description="Helical" evidence="1">
    <location>
        <begin position="239"/>
        <end position="257"/>
    </location>
</feature>
<evidence type="ECO:0000256" key="1">
    <source>
        <dbReference type="SAM" id="Phobius"/>
    </source>
</evidence>
<gene>
    <name evidence="2" type="ORF">BSTOLATCC_MIC29792</name>
</gene>
<feature type="transmembrane region" description="Helical" evidence="1">
    <location>
        <begin position="263"/>
        <end position="281"/>
    </location>
</feature>
<feature type="transmembrane region" description="Helical" evidence="1">
    <location>
        <begin position="293"/>
        <end position="313"/>
    </location>
</feature>
<protein>
    <recommendedName>
        <fullName evidence="4">PAS domain-containing protein</fullName>
    </recommendedName>
</protein>
<evidence type="ECO:0000313" key="3">
    <source>
        <dbReference type="Proteomes" id="UP001162131"/>
    </source>
</evidence>
<comment type="caution">
    <text evidence="2">The sequence shown here is derived from an EMBL/GenBank/DDBJ whole genome shotgun (WGS) entry which is preliminary data.</text>
</comment>
<dbReference type="Proteomes" id="UP001162131">
    <property type="component" value="Unassembled WGS sequence"/>
</dbReference>
<feature type="transmembrane region" description="Helical" evidence="1">
    <location>
        <begin position="194"/>
        <end position="218"/>
    </location>
</feature>
<evidence type="ECO:0000313" key="2">
    <source>
        <dbReference type="EMBL" id="CAG9321887.1"/>
    </source>
</evidence>
<accession>A0AAU9JC76</accession>
<name>A0AAU9JC76_9CILI</name>
<organism evidence="2 3">
    <name type="scientific">Blepharisma stoltei</name>
    <dbReference type="NCBI Taxonomy" id="1481888"/>
    <lineage>
        <taxon>Eukaryota</taxon>
        <taxon>Sar</taxon>
        <taxon>Alveolata</taxon>
        <taxon>Ciliophora</taxon>
        <taxon>Postciliodesmatophora</taxon>
        <taxon>Heterotrichea</taxon>
        <taxon>Heterotrichida</taxon>
        <taxon>Blepharismidae</taxon>
        <taxon>Blepharisma</taxon>
    </lineage>
</organism>
<proteinExistence type="predicted"/>
<keyword evidence="1" id="KW-0472">Membrane</keyword>
<keyword evidence="1" id="KW-0812">Transmembrane</keyword>
<dbReference type="EMBL" id="CAJZBQ010000029">
    <property type="protein sequence ID" value="CAG9321887.1"/>
    <property type="molecule type" value="Genomic_DNA"/>
</dbReference>
<evidence type="ECO:0008006" key="4">
    <source>
        <dbReference type="Google" id="ProtNLM"/>
    </source>
</evidence>
<feature type="transmembrane region" description="Helical" evidence="1">
    <location>
        <begin position="319"/>
        <end position="338"/>
    </location>
</feature>
<dbReference type="PANTHER" id="PTHR31600:SF2">
    <property type="entry name" value="GAMETE ENRICHED GENE 10 PROTEIN-RELATED"/>
    <property type="match status" value="1"/>
</dbReference>
<feature type="transmembrane region" description="Helical" evidence="1">
    <location>
        <begin position="1074"/>
        <end position="1100"/>
    </location>
</feature>
<keyword evidence="1" id="KW-1133">Transmembrane helix</keyword>
<dbReference type="InterPro" id="IPR052994">
    <property type="entry name" value="Tiny_macrocysts_regulators"/>
</dbReference>
<reference evidence="2" key="1">
    <citation type="submission" date="2021-09" db="EMBL/GenBank/DDBJ databases">
        <authorList>
            <consortium name="AG Swart"/>
            <person name="Singh M."/>
            <person name="Singh A."/>
            <person name="Seah K."/>
            <person name="Emmerich C."/>
        </authorList>
    </citation>
    <scope>NUCLEOTIDE SEQUENCE</scope>
    <source>
        <strain evidence="2">ATCC30299</strain>
    </source>
</reference>
<keyword evidence="3" id="KW-1185">Reference proteome</keyword>
<sequence length="1403" mass="161633">MLDEIDLSKKSNYTARSQGLNYTSPWEAIKSAIINFLETFFQPKFDLKTKIFTQFVIEICTNSINCLQIISLLWYYDMNISGWNNYLDFWRFIGFFSFDSIIAELKVMKIAFYVISATLGFCIFLLLAIGALKTRGWKITNFIVFLPSEIIGFMTSIGFVPFMMVFLIVTKYSIKNDRTVIEYKPLIADDLDLGLSGAILGIFSAVFLFLFTLIYELFTADIRHSFADKNIKARSDSNLDVAITCFKTLIVILYIFAGHLNVYWYLTFFTISTVTLSYLTFKFNSYYNPIVNSIKVSKLFIMSVVALSFLFGLASDNALVTLVLCVCAIPLIFGIFLMKIWKITVNEENFSGFANDQHEFELKLRRFLMDKSQLSAKIAIDAFINVKKYPRFRVNKLFIAWKVNYCAFTIKDYCLSRINLAEMGNVSGSIEGEIQEWRIKKYLDDNKDKTPVLRFLLYLIDLEVSRHHDEHLCSLLIDLWGEVTSSKPRLQRLELLMRDSSDLIFKVKNLYNSMIDIKSERVFELYGSLLQTILREYEKGTAILSKIRKNKQLEIFMKNERKLSQFEEQNGNILISANKDNFGSIVFINDIGSQILKGRIFEIMGNKISCYIPQPYSKKHVEYEKKFIENCTNPQVEKPNSLFLLDQQGFLLECQILLRLTAMNNYLYFMMSFMTVKTSREIALTSEDGLIFSYSEGFAKLIAEPTKSIRNQYLSDFLPEIVLPQVPLFEPILLSIKENNVAFVHGVRRFKSTDMHFVLLITNPKEIDNWLEINDILQLEYFEKGDSFTELEHFESVHSEKSFSEKEKVRFNFKNLTRVGSHDLSTEISIVKFRSSENHKERWTSEEKSITISSSHYTHDSSSTEKKAHGKTIVKKSEMILKKFKLILFVSVLVVITTNVAIAIYISNAVNHSRSIDTFSDLGNILFNLVHIAENAWKIDFCIDSPEQQQYIELVLAPIKASLSELDASHNGILSNLPAWSYCDSSSIVVENLISIWNFDNSPKIVKTNLYDALQDIISNTKTIIANAEKLIHSPKEIDFIIINGVGNLYTATNNTLNGLVRCEIDMIYTISEMISMLFIASAIILGVCFSVLAMFIFIISRKYNALWQFIKHLTHLSYHDLRSACLDRLSVVHGIDYNTEDQDAYNRSKNTLISLKFNISKRYLMRLGIFTVFTIIYFFTVNFGLYPKCEDYLITRPNLLRNYLHRRALIPLIDFWTCEAILSNINVSTIGKTGNMTFFKNPHQEAKVAISAFNNANRQLIDNMSFMSDELLAKLFETGNIAISKNLQYGSYWYTNILLQDSEIYIDDYDIRAFYKLTAFGSGIQILEQAMTSNFELIDGSSQDLIIGQLNYIIYAIVAYSLISVFLFFLYYLPYINSEVKNLLKIQDIMYLIPGSVKNSKA</sequence>
<feature type="transmembrane region" description="Helical" evidence="1">
    <location>
        <begin position="110"/>
        <end position="129"/>
    </location>
</feature>
<feature type="transmembrane region" description="Helical" evidence="1">
    <location>
        <begin position="886"/>
        <end position="906"/>
    </location>
</feature>
<feature type="transmembrane region" description="Helical" evidence="1">
    <location>
        <begin position="1353"/>
        <end position="1374"/>
    </location>
</feature>